<evidence type="ECO:0000313" key="18">
    <source>
        <dbReference type="EMBL" id="THH06412.1"/>
    </source>
</evidence>
<evidence type="ECO:0000256" key="11">
    <source>
        <dbReference type="ARBA" id="ARBA00066976"/>
    </source>
</evidence>
<dbReference type="Pfam" id="PF01564">
    <property type="entry name" value="Spermine_synth"/>
    <property type="match status" value="1"/>
</dbReference>
<evidence type="ECO:0000256" key="16">
    <source>
        <dbReference type="SAM" id="MobiDB-lite"/>
    </source>
</evidence>
<keyword evidence="3 14" id="KW-0808">Transferase</keyword>
<feature type="region of interest" description="Disordered" evidence="16">
    <location>
        <begin position="1"/>
        <end position="44"/>
    </location>
</feature>
<dbReference type="Pfam" id="PF16653">
    <property type="entry name" value="Sacchrp_dh_C"/>
    <property type="match status" value="1"/>
</dbReference>
<name>A0A4S4L4R5_9AGAM</name>
<dbReference type="InterPro" id="IPR051168">
    <property type="entry name" value="AASS"/>
</dbReference>
<evidence type="ECO:0000256" key="13">
    <source>
        <dbReference type="ARBA" id="ARBA00083134"/>
    </source>
</evidence>
<dbReference type="InterPro" id="IPR036388">
    <property type="entry name" value="WH-like_DNA-bd_sf"/>
</dbReference>
<gene>
    <name evidence="18" type="ORF">EW145_g4105</name>
</gene>
<comment type="similarity">
    <text evidence="1 15">Belongs to the spermidine/spermine synthase family.</text>
</comment>
<evidence type="ECO:0000256" key="1">
    <source>
        <dbReference type="ARBA" id="ARBA00007867"/>
    </source>
</evidence>
<keyword evidence="4" id="KW-0227">DNA damage</keyword>
<evidence type="ECO:0000256" key="10">
    <source>
        <dbReference type="ARBA" id="ARBA00060549"/>
    </source>
</evidence>
<dbReference type="GO" id="GO:0004755">
    <property type="term" value="F:saccharopine dehydrogenase (NADP+, L-glutamate-forming) activity"/>
    <property type="evidence" value="ECO:0007669"/>
    <property type="project" value="UniProtKB-EC"/>
</dbReference>
<evidence type="ECO:0000259" key="17">
    <source>
        <dbReference type="PROSITE" id="PS51006"/>
    </source>
</evidence>
<evidence type="ECO:0000256" key="15">
    <source>
        <dbReference type="RuleBase" id="RU003836"/>
    </source>
</evidence>
<dbReference type="Gene3D" id="3.40.50.720">
    <property type="entry name" value="NAD(P)-binding Rossmann-like Domain"/>
    <property type="match status" value="1"/>
</dbReference>
<dbReference type="InterPro" id="IPR036291">
    <property type="entry name" value="NAD(P)-bd_dom_sf"/>
</dbReference>
<dbReference type="GO" id="GO:0015940">
    <property type="term" value="P:pantothenate biosynthetic process"/>
    <property type="evidence" value="ECO:0007669"/>
    <property type="project" value="UniProtKB-ARBA"/>
</dbReference>
<dbReference type="EC" id="1.5.1.10" evidence="11"/>
<dbReference type="FunFam" id="3.30.360.10:FF:000008">
    <property type="entry name" value="Alpha-aminoadipic semialdehyde synthase, mitochondrial"/>
    <property type="match status" value="1"/>
</dbReference>
<comment type="catalytic activity">
    <reaction evidence="9">
        <text>L-saccharopine + NADP(+) + H2O = (S)-2-amino-6-oxohexanoate + L-glutamate + NADPH + H(+)</text>
        <dbReference type="Rhea" id="RHEA:10020"/>
        <dbReference type="ChEBI" id="CHEBI:15377"/>
        <dbReference type="ChEBI" id="CHEBI:15378"/>
        <dbReference type="ChEBI" id="CHEBI:29985"/>
        <dbReference type="ChEBI" id="CHEBI:57783"/>
        <dbReference type="ChEBI" id="CHEBI:57951"/>
        <dbReference type="ChEBI" id="CHEBI:58321"/>
        <dbReference type="ChEBI" id="CHEBI:58349"/>
        <dbReference type="EC" id="1.5.1.10"/>
    </reaction>
</comment>
<feature type="active site" description="Proton acceptor" evidence="14">
    <location>
        <position position="662"/>
    </location>
</feature>
<keyword evidence="19" id="KW-1185">Reference proteome</keyword>
<dbReference type="InterPro" id="IPR005097">
    <property type="entry name" value="Sacchrp_dh_NADP-bd"/>
</dbReference>
<keyword evidence="14" id="KW-0620">Polyamine biosynthesis</keyword>
<keyword evidence="6" id="KW-0560">Oxidoreductase</keyword>
<dbReference type="GO" id="GO:0005737">
    <property type="term" value="C:cytoplasm"/>
    <property type="evidence" value="ECO:0007669"/>
    <property type="project" value="TreeGrafter"/>
</dbReference>
<reference evidence="18 19" key="1">
    <citation type="submission" date="2019-02" db="EMBL/GenBank/DDBJ databases">
        <title>Genome sequencing of the rare red list fungi Phellinidium pouzarii.</title>
        <authorList>
            <person name="Buettner E."/>
            <person name="Kellner H."/>
        </authorList>
    </citation>
    <scope>NUCLEOTIDE SEQUENCE [LARGE SCALE GENOMIC DNA]</scope>
    <source>
        <strain evidence="18 19">DSM 108285</strain>
    </source>
</reference>
<dbReference type="Pfam" id="PF03435">
    <property type="entry name" value="Sacchrp_dh_NADP"/>
    <property type="match status" value="1"/>
</dbReference>
<dbReference type="Gene3D" id="2.30.140.10">
    <property type="entry name" value="Spermidine synthase, tetramerisation domain"/>
    <property type="match status" value="1"/>
</dbReference>
<evidence type="ECO:0000256" key="5">
    <source>
        <dbReference type="ARBA" id="ARBA00022857"/>
    </source>
</evidence>
<evidence type="ECO:0000256" key="4">
    <source>
        <dbReference type="ARBA" id="ARBA00022763"/>
    </source>
</evidence>
<dbReference type="Pfam" id="PF01035">
    <property type="entry name" value="DNA_binding_1"/>
    <property type="match status" value="1"/>
</dbReference>
<evidence type="ECO:0000313" key="19">
    <source>
        <dbReference type="Proteomes" id="UP000308199"/>
    </source>
</evidence>
<dbReference type="SUPFAM" id="SSF55347">
    <property type="entry name" value="Glyceraldehyde-3-phosphate dehydrogenase-like, C-terminal domain"/>
    <property type="match status" value="1"/>
</dbReference>
<dbReference type="Gene3D" id="1.10.10.10">
    <property type="entry name" value="Winged helix-like DNA-binding domain superfamily/Winged helix DNA-binding domain"/>
    <property type="match status" value="1"/>
</dbReference>
<sequence>MNIDEWQGDDAASESAPTIISSNDGTPAPSMYSYSSSRDGHNMLREMGGRTLNAQNDLYLLPADEGEHSRLDKQHLVHLLSVGRLYIAVEEVEAALSASPGEQKAILDLGCGGGIWATSMSQEFPHAQVVGIDLAPSTSRPPPHNCRFEFDDFTLGLEHYYGMFDVIHSRAVANGVRDFVWLINETAKCLKPGGVLIFIEGNFEIMNETRQTQDIAFGEGGPGQSWYARMCFEAYNTMKARGSQVDAGIMLQRWMNECPDLTDVRYDVKWIPIGPWETGSNPEETRIRVMLGTLMRQNMKACKHLIPLFETLSSWRVAICQSSSSGLSKDHIEVNAYHMPSGHQLTYLSELDELNLHMYLRYHHCWARRVVSSGGEASLDILTDRELGKAEEVNEVDEGDGDTLIMEDKSLKAYTRSTPELDHDFGRAGARSPPSLHPGPRAVPVLWKHDPDTGEMILDTESLSGSMRSMGSADMKRQKWPPSPTLLSEVCLRGHYTTDFELKSKRDGWFREISSQWPGQAMTLKVNKILHVEKSLYQDVLVFESSTFGNVLVLDGVIQCTERDEFSYQEMIAHLPLASHPNPKKVLVIGGGDGGVVREVLKHGSVENVVLCDIDEAVVRVSKQFLPHMSSLLSDPRVTVFIGDGFKFLANNTATYDVIITDSSDPVGPAASLFQKPYFQLISDALTPGGNACSQGECLWLHLPLIRELRETTAAIFPVVEYAFTTIPTYPSGQIGFTMASKSAGRDLKTPLRTVSGCKYYNADVHRSAFVLPEFGRKMLEEGKNITPVLGAVASGEKKKILLLGSGFVARPCAEYIVRNSLNSLTIACRTVTSAQTLSEGLANTTAISLDVNDIAALEKAVAEQDLVISLIPYTYHATVIKAAIKGKTHVVTTSYVSPAVRELDEEAKKAGIIVMNEIGLDPGIDHLYAVKTISQVHEKGGKIKQFLSYCGGLPAPDSANNPLGYKFSWSSRGVLLALLNSASYLSEGKQKDIPGTDLMAYAQPYFISPPYAFVAYPNRDSVPFREFYQIPEAETVVRGTLRYQGFPEFIKALVQLGWLDAKEKDWLKEGLTWAEVTQKASGANDASETSLITRIDAVCKFPSAAERARIISGLRWIGLLSQEKVTPRAENLLDTLCAQLEKLMQYGPGERDFIMLQHKFVVEWKDGRQDTLTSTLELCGNPTGHSAMALTVGLPCGIATQLILDGVLNKTGVQAPYSMDIIEPIMTILESEGLGMVERIFAEFHSSVYHVVRQVPYGKVTSYGHVARLIGLPRHARHVGQALKFLDVDTDVPWQRVVGSSGKISSRGPGTTGAQRQCEALEEEGVEVRVMRDDKFAVNWTECGWFPENVDLSAVRFDAEIATEETEAVELTGDNEAQGAGQPQQ</sequence>
<dbReference type="Pfam" id="PF17284">
    <property type="entry name" value="Spermine_synt_N"/>
    <property type="match status" value="1"/>
</dbReference>
<dbReference type="HAMAP" id="MF_00198">
    <property type="entry name" value="Spermidine_synth"/>
    <property type="match status" value="1"/>
</dbReference>
<comment type="caution">
    <text evidence="18">The sequence shown here is derived from an EMBL/GenBank/DDBJ whole genome shotgun (WGS) entry which is preliminary data.</text>
</comment>
<keyword evidence="7" id="KW-0457">Lysine biosynthesis</keyword>
<dbReference type="InterPro" id="IPR030373">
    <property type="entry name" value="PABS_CS"/>
</dbReference>
<dbReference type="PANTHER" id="PTHR11133">
    <property type="entry name" value="SACCHAROPINE DEHYDROGENASE"/>
    <property type="match status" value="1"/>
</dbReference>
<feature type="region of interest" description="Disordered" evidence="16">
    <location>
        <begin position="1367"/>
        <end position="1386"/>
    </location>
</feature>
<dbReference type="InterPro" id="IPR036217">
    <property type="entry name" value="MethylDNA_cys_MeTrfase_DNAb"/>
</dbReference>
<dbReference type="InterPro" id="IPR030374">
    <property type="entry name" value="PABS"/>
</dbReference>
<dbReference type="SUPFAM" id="SSF53335">
    <property type="entry name" value="S-adenosyl-L-methionine-dependent methyltransferases"/>
    <property type="match status" value="2"/>
</dbReference>
<feature type="domain" description="PABS" evidence="17">
    <location>
        <begin position="507"/>
        <end position="742"/>
    </location>
</feature>
<dbReference type="SUPFAM" id="SSF51735">
    <property type="entry name" value="NAD(P)-binding Rossmann-fold domains"/>
    <property type="match status" value="1"/>
</dbReference>
<dbReference type="OrthoDB" id="10059875at2759"/>
<dbReference type="PROSITE" id="PS51006">
    <property type="entry name" value="PABS_2"/>
    <property type="match status" value="1"/>
</dbReference>
<dbReference type="PROSITE" id="PS01330">
    <property type="entry name" value="PABS_1"/>
    <property type="match status" value="1"/>
</dbReference>
<evidence type="ECO:0000256" key="14">
    <source>
        <dbReference type="PROSITE-ProRule" id="PRU00354"/>
    </source>
</evidence>
<dbReference type="InterPro" id="IPR014048">
    <property type="entry name" value="MethylDNA_cys_MeTrfase_DNA-bd"/>
</dbReference>
<dbReference type="GO" id="GO:0016765">
    <property type="term" value="F:transferase activity, transferring alkyl or aryl (other than methyl) groups"/>
    <property type="evidence" value="ECO:0007669"/>
    <property type="project" value="UniProtKB-ARBA"/>
</dbReference>
<dbReference type="FunFam" id="3.40.50.720:FF:000072">
    <property type="entry name" value="Saccharopine dehydrogenase [NADP(+), L-glutamate-forming]"/>
    <property type="match status" value="1"/>
</dbReference>
<dbReference type="InterPro" id="IPR029063">
    <property type="entry name" value="SAM-dependent_MTases_sf"/>
</dbReference>
<dbReference type="InterPro" id="IPR037163">
    <property type="entry name" value="Spermidine_synt_N_sf"/>
</dbReference>
<feature type="compositionally biased region" description="Acidic residues" evidence="16">
    <location>
        <begin position="1"/>
        <end position="12"/>
    </location>
</feature>
<dbReference type="InterPro" id="IPR035246">
    <property type="entry name" value="Spermidine_synt_N"/>
</dbReference>
<comment type="similarity">
    <text evidence="8">Belongs to the saccharopine dehydrogenase family.</text>
</comment>
<dbReference type="CDD" id="cd02440">
    <property type="entry name" value="AdoMet_MTases"/>
    <property type="match status" value="2"/>
</dbReference>
<dbReference type="NCBIfam" id="NF002010">
    <property type="entry name" value="PRK00811.1"/>
    <property type="match status" value="1"/>
</dbReference>
<comment type="pathway">
    <text evidence="10">Amino-acid biosynthesis; L-lysine biosynthesis via AAA pathway; L-lysine from L-alpha-aminoadipate (fungal route): step 2/3.</text>
</comment>
<dbReference type="SUPFAM" id="SSF46767">
    <property type="entry name" value="Methylated DNA-protein cysteine methyltransferase, C-terminal domain"/>
    <property type="match status" value="1"/>
</dbReference>
<dbReference type="Proteomes" id="UP000308199">
    <property type="component" value="Unassembled WGS sequence"/>
</dbReference>
<accession>A0A4S4L4R5</accession>
<dbReference type="GO" id="GO:0006596">
    <property type="term" value="P:polyamine biosynthetic process"/>
    <property type="evidence" value="ECO:0007669"/>
    <property type="project" value="UniProtKB-UniRule"/>
</dbReference>
<dbReference type="Gene3D" id="3.40.50.150">
    <property type="entry name" value="Vaccinia Virus protein VP39"/>
    <property type="match status" value="2"/>
</dbReference>
<evidence type="ECO:0000256" key="9">
    <source>
        <dbReference type="ARBA" id="ARBA00051869"/>
    </source>
</evidence>
<protein>
    <recommendedName>
        <fullName evidence="12">Saccharopine dehydrogenase [NADP(+), L-glutamate-forming]</fullName>
        <ecNumber evidence="11">1.5.1.10</ecNumber>
    </recommendedName>
    <alternativeName>
        <fullName evidence="13">Saccharopine reductase</fullName>
    </alternativeName>
</protein>
<dbReference type="Gene3D" id="3.30.360.10">
    <property type="entry name" value="Dihydrodipicolinate Reductase, domain 2"/>
    <property type="match status" value="1"/>
</dbReference>
<dbReference type="InterPro" id="IPR032095">
    <property type="entry name" value="Sacchrp_dh-like_C"/>
</dbReference>
<evidence type="ECO:0000256" key="2">
    <source>
        <dbReference type="ARBA" id="ARBA00022605"/>
    </source>
</evidence>
<evidence type="ECO:0000256" key="8">
    <source>
        <dbReference type="ARBA" id="ARBA00038048"/>
    </source>
</evidence>
<evidence type="ECO:0000256" key="6">
    <source>
        <dbReference type="ARBA" id="ARBA00023002"/>
    </source>
</evidence>
<proteinExistence type="inferred from homology"/>
<evidence type="ECO:0000256" key="12">
    <source>
        <dbReference type="ARBA" id="ARBA00067598"/>
    </source>
</evidence>
<dbReference type="InterPro" id="IPR001045">
    <property type="entry name" value="Spermi_synthase"/>
</dbReference>
<dbReference type="NCBIfam" id="TIGR00417">
    <property type="entry name" value="speE"/>
    <property type="match status" value="1"/>
</dbReference>
<evidence type="ECO:0000256" key="7">
    <source>
        <dbReference type="ARBA" id="ARBA00023154"/>
    </source>
</evidence>
<dbReference type="EMBL" id="SGPK01000197">
    <property type="protein sequence ID" value="THH06412.1"/>
    <property type="molecule type" value="Genomic_DNA"/>
</dbReference>
<dbReference type="CDD" id="cd06445">
    <property type="entry name" value="ATase"/>
    <property type="match status" value="1"/>
</dbReference>
<keyword evidence="5" id="KW-0521">NADP</keyword>
<dbReference type="Gene3D" id="1.10.1870.10">
    <property type="entry name" value="Domain 3, Saccharopine reductase"/>
    <property type="match status" value="1"/>
</dbReference>
<dbReference type="FunFam" id="1.10.1870.10:FF:000002">
    <property type="entry name" value="Saccharopine dehydrogenase Lys9"/>
    <property type="match status" value="1"/>
</dbReference>
<feature type="compositionally biased region" description="Polar residues" evidence="16">
    <location>
        <begin position="15"/>
        <end position="25"/>
    </location>
</feature>
<dbReference type="FunFam" id="2.30.140.10:FF:000001">
    <property type="entry name" value="SPE3p Spermidine synthase"/>
    <property type="match status" value="1"/>
</dbReference>
<evidence type="ECO:0000256" key="3">
    <source>
        <dbReference type="ARBA" id="ARBA00022679"/>
    </source>
</evidence>
<dbReference type="GO" id="GO:0019878">
    <property type="term" value="P:lysine biosynthetic process via aminoadipic acid"/>
    <property type="evidence" value="ECO:0007669"/>
    <property type="project" value="TreeGrafter"/>
</dbReference>
<dbReference type="FunFam" id="3.40.50.150:FF:000013">
    <property type="entry name" value="Spermidine synthase"/>
    <property type="match status" value="1"/>
</dbReference>
<keyword evidence="2" id="KW-0028">Amino-acid biosynthesis</keyword>
<dbReference type="PANTHER" id="PTHR11133:SF22">
    <property type="entry name" value="ALPHA-AMINOADIPIC SEMIALDEHYDE SYNTHASE, MITOCHONDRIAL"/>
    <property type="match status" value="1"/>
</dbReference>
<dbReference type="GO" id="GO:0006281">
    <property type="term" value="P:DNA repair"/>
    <property type="evidence" value="ECO:0007669"/>
    <property type="project" value="InterPro"/>
</dbReference>
<organism evidence="18 19">
    <name type="scientific">Phellinidium pouzarii</name>
    <dbReference type="NCBI Taxonomy" id="167371"/>
    <lineage>
        <taxon>Eukaryota</taxon>
        <taxon>Fungi</taxon>
        <taxon>Dikarya</taxon>
        <taxon>Basidiomycota</taxon>
        <taxon>Agaricomycotina</taxon>
        <taxon>Agaricomycetes</taxon>
        <taxon>Hymenochaetales</taxon>
        <taxon>Hymenochaetaceae</taxon>
        <taxon>Phellinidium</taxon>
    </lineage>
</organism>
<dbReference type="Pfam" id="PF13489">
    <property type="entry name" value="Methyltransf_23"/>
    <property type="match status" value="1"/>
</dbReference>